<dbReference type="EMBL" id="JAAIUW010000002">
    <property type="protein sequence ID" value="KAF7841248.1"/>
    <property type="molecule type" value="Genomic_DNA"/>
</dbReference>
<protein>
    <submittedName>
        <fullName evidence="1">Uncharacterized protein</fullName>
    </submittedName>
</protein>
<sequence length="78" mass="8444">MTKLNSRFGIKLLQFIPEIRGATRLESIQGGAHVLFSGTESGDGFRVLPAVLDNLSENITIVGDIVSAITVERELDSE</sequence>
<dbReference type="AlphaFoldDB" id="A0A834XBF8"/>
<organism evidence="1 2">
    <name type="scientific">Senna tora</name>
    <dbReference type="NCBI Taxonomy" id="362788"/>
    <lineage>
        <taxon>Eukaryota</taxon>
        <taxon>Viridiplantae</taxon>
        <taxon>Streptophyta</taxon>
        <taxon>Embryophyta</taxon>
        <taxon>Tracheophyta</taxon>
        <taxon>Spermatophyta</taxon>
        <taxon>Magnoliopsida</taxon>
        <taxon>eudicotyledons</taxon>
        <taxon>Gunneridae</taxon>
        <taxon>Pentapetalae</taxon>
        <taxon>rosids</taxon>
        <taxon>fabids</taxon>
        <taxon>Fabales</taxon>
        <taxon>Fabaceae</taxon>
        <taxon>Caesalpinioideae</taxon>
        <taxon>Cassia clade</taxon>
        <taxon>Senna</taxon>
    </lineage>
</organism>
<gene>
    <name evidence="1" type="ORF">G2W53_003546</name>
</gene>
<accession>A0A834XBF8</accession>
<evidence type="ECO:0000313" key="2">
    <source>
        <dbReference type="Proteomes" id="UP000634136"/>
    </source>
</evidence>
<dbReference type="Proteomes" id="UP000634136">
    <property type="component" value="Unassembled WGS sequence"/>
</dbReference>
<reference evidence="1" key="1">
    <citation type="submission" date="2020-09" db="EMBL/GenBank/DDBJ databases">
        <title>Genome-Enabled Discovery of Anthraquinone Biosynthesis in Senna tora.</title>
        <authorList>
            <person name="Kang S.-H."/>
            <person name="Pandey R.P."/>
            <person name="Lee C.-M."/>
            <person name="Sim J.-S."/>
            <person name="Jeong J.-T."/>
            <person name="Choi B.-S."/>
            <person name="Jung M."/>
            <person name="Ginzburg D."/>
            <person name="Zhao K."/>
            <person name="Won S.Y."/>
            <person name="Oh T.-J."/>
            <person name="Yu Y."/>
            <person name="Kim N.-H."/>
            <person name="Lee O.R."/>
            <person name="Lee T.-H."/>
            <person name="Bashyal P."/>
            <person name="Kim T.-S."/>
            <person name="Lee W.-H."/>
            <person name="Kawkins C."/>
            <person name="Kim C.-K."/>
            <person name="Kim J.S."/>
            <person name="Ahn B.O."/>
            <person name="Rhee S.Y."/>
            <person name="Sohng J.K."/>
        </authorList>
    </citation>
    <scope>NUCLEOTIDE SEQUENCE</scope>
    <source>
        <tissue evidence="1">Leaf</tissue>
    </source>
</reference>
<proteinExistence type="predicted"/>
<keyword evidence="2" id="KW-1185">Reference proteome</keyword>
<comment type="caution">
    <text evidence="1">The sequence shown here is derived from an EMBL/GenBank/DDBJ whole genome shotgun (WGS) entry which is preliminary data.</text>
</comment>
<name>A0A834XBF8_9FABA</name>
<evidence type="ECO:0000313" key="1">
    <source>
        <dbReference type="EMBL" id="KAF7841248.1"/>
    </source>
</evidence>